<evidence type="ECO:0000256" key="4">
    <source>
        <dbReference type="ARBA" id="ARBA00025604"/>
    </source>
</evidence>
<dbReference type="SUPFAM" id="SSF50249">
    <property type="entry name" value="Nucleic acid-binding proteins"/>
    <property type="match status" value="4"/>
</dbReference>
<evidence type="ECO:0000259" key="5">
    <source>
        <dbReference type="PROSITE" id="PS50126"/>
    </source>
</evidence>
<evidence type="ECO:0000256" key="1">
    <source>
        <dbReference type="ARBA" id="ARBA00006767"/>
    </source>
</evidence>
<protein>
    <submittedName>
        <fullName evidence="6">RNA binding S1 domain protein</fullName>
    </submittedName>
</protein>
<dbReference type="PRINTS" id="PR00681">
    <property type="entry name" value="RIBOSOMALS1"/>
</dbReference>
<dbReference type="Gene3D" id="2.40.50.140">
    <property type="entry name" value="Nucleic acid-binding proteins"/>
    <property type="match status" value="4"/>
</dbReference>
<dbReference type="AlphaFoldDB" id="A0A0G0Z9D8"/>
<reference evidence="6 7" key="1">
    <citation type="journal article" date="2015" name="Nature">
        <title>rRNA introns, odd ribosomes, and small enigmatic genomes across a large radiation of phyla.</title>
        <authorList>
            <person name="Brown C.T."/>
            <person name="Hug L.A."/>
            <person name="Thomas B.C."/>
            <person name="Sharon I."/>
            <person name="Castelle C.J."/>
            <person name="Singh A."/>
            <person name="Wilkins M.J."/>
            <person name="Williams K.H."/>
            <person name="Banfield J.F."/>
        </authorList>
    </citation>
    <scope>NUCLEOTIDE SEQUENCE [LARGE SCALE GENOMIC DNA]</scope>
</reference>
<dbReference type="SMART" id="SM00316">
    <property type="entry name" value="S1"/>
    <property type="match status" value="4"/>
</dbReference>
<keyword evidence="3" id="KW-0687">Ribonucleoprotein</keyword>
<proteinExistence type="inferred from homology"/>
<dbReference type="PANTHER" id="PTHR10724:SF7">
    <property type="entry name" value="SMALL RIBOSOMAL SUBUNIT PROTEIN BS1C"/>
    <property type="match status" value="1"/>
</dbReference>
<feature type="domain" description="S1 motif" evidence="5">
    <location>
        <begin position="110"/>
        <end position="188"/>
    </location>
</feature>
<dbReference type="InterPro" id="IPR035104">
    <property type="entry name" value="Ribosomal_protein_S1-like"/>
</dbReference>
<dbReference type="GO" id="GO:0006412">
    <property type="term" value="P:translation"/>
    <property type="evidence" value="ECO:0007669"/>
    <property type="project" value="TreeGrafter"/>
</dbReference>
<dbReference type="FunFam" id="2.40.50.140:FF:000103">
    <property type="entry name" value="protein RRP5 homolog"/>
    <property type="match status" value="1"/>
</dbReference>
<evidence type="ECO:0000313" key="7">
    <source>
        <dbReference type="Proteomes" id="UP000033869"/>
    </source>
</evidence>
<dbReference type="InterPro" id="IPR012340">
    <property type="entry name" value="NA-bd_OB-fold"/>
</dbReference>
<comment type="function">
    <text evidence="4">Binds mRNA; thus facilitating recognition of the initiation point. It is needed to translate mRNA with a short Shine-Dalgarno (SD) purine-rich sequence.</text>
</comment>
<name>A0A0G0Z9D8_UNCC2</name>
<dbReference type="Pfam" id="PF00575">
    <property type="entry name" value="S1"/>
    <property type="match status" value="4"/>
</dbReference>
<feature type="domain" description="S1 motif" evidence="5">
    <location>
        <begin position="205"/>
        <end position="271"/>
    </location>
</feature>
<keyword evidence="2" id="KW-0689">Ribosomal protein</keyword>
<sequence length="375" mass="41334">MPKTENALTMADLMAEAQVKALAAGDIVEGEIISKTRNEVWVDIPGFGTGVIAGRELQENSSIISDLKIGDKVMASIIEPEMEEGCALLSLRKAAKDRVWDRLEEKKSKEEKLMVKACDANKGGLLIEVDGVRGFLPVSQLAPEHYPRVSGGDKDEILIKLNSLVNRPLEVIILDVDKKENKLIFSEKIAQKEVTKSILSNFEIGQIVKGKVTGVVDFGIFMNVAGVEGLVHISEISWDRVEDVRGHVKVGEDIEAKIIGIEKDKISLSLKQLSQDPWKEAIKDFSINDLVDGKVTRVTPFGAFVQIHNSIEALVHITELSDEPINAPADVVKVGESYKFKIISIEPNGRKLALSLKSALKEKKEEKPKKVKKEV</sequence>
<comment type="caution">
    <text evidence="6">The sequence shown here is derived from an EMBL/GenBank/DDBJ whole genome shotgun (WGS) entry which is preliminary data.</text>
</comment>
<dbReference type="Proteomes" id="UP000033869">
    <property type="component" value="Unassembled WGS sequence"/>
</dbReference>
<dbReference type="PATRIC" id="fig|1618344.3.peg.40"/>
<accession>A0A0G0Z9D8</accession>
<evidence type="ECO:0000313" key="6">
    <source>
        <dbReference type="EMBL" id="KKS09633.1"/>
    </source>
</evidence>
<dbReference type="InterPro" id="IPR050437">
    <property type="entry name" value="Ribos_protein_bS1-like"/>
</dbReference>
<feature type="domain" description="S1 motif" evidence="5">
    <location>
        <begin position="288"/>
        <end position="357"/>
    </location>
</feature>
<gene>
    <name evidence="6" type="ORF">UU65_C0001G0038</name>
</gene>
<dbReference type="PROSITE" id="PS50126">
    <property type="entry name" value="S1"/>
    <property type="match status" value="4"/>
</dbReference>
<dbReference type="PANTHER" id="PTHR10724">
    <property type="entry name" value="30S RIBOSOMAL PROTEIN S1"/>
    <property type="match status" value="1"/>
</dbReference>
<dbReference type="EMBL" id="LCBL01000001">
    <property type="protein sequence ID" value="KKS09633.1"/>
    <property type="molecule type" value="Genomic_DNA"/>
</dbReference>
<dbReference type="InterPro" id="IPR003029">
    <property type="entry name" value="S1_domain"/>
</dbReference>
<dbReference type="GO" id="GO:0003735">
    <property type="term" value="F:structural constituent of ribosome"/>
    <property type="evidence" value="ECO:0007669"/>
    <property type="project" value="TreeGrafter"/>
</dbReference>
<feature type="domain" description="S1 motif" evidence="5">
    <location>
        <begin position="25"/>
        <end position="92"/>
    </location>
</feature>
<organism evidence="6 7">
    <name type="scientific">candidate division CPR2 bacterium GW2011_GWC1_41_48</name>
    <dbReference type="NCBI Taxonomy" id="1618344"/>
    <lineage>
        <taxon>Bacteria</taxon>
        <taxon>Bacteria division CPR2</taxon>
    </lineage>
</organism>
<evidence type="ECO:0000256" key="3">
    <source>
        <dbReference type="ARBA" id="ARBA00023274"/>
    </source>
</evidence>
<dbReference type="GO" id="GO:0003729">
    <property type="term" value="F:mRNA binding"/>
    <property type="evidence" value="ECO:0007669"/>
    <property type="project" value="TreeGrafter"/>
</dbReference>
<evidence type="ECO:0000256" key="2">
    <source>
        <dbReference type="ARBA" id="ARBA00022980"/>
    </source>
</evidence>
<comment type="similarity">
    <text evidence="1">Belongs to the bacterial ribosomal protein bS1 family.</text>
</comment>